<gene>
    <name evidence="2" type="ORF">SAMN04490247_0265</name>
</gene>
<accession>A0A1G8PXG0</accession>
<keyword evidence="1" id="KW-1133">Transmembrane helix</keyword>
<dbReference type="OrthoDB" id="9790504at2"/>
<evidence type="ECO:0000313" key="3">
    <source>
        <dbReference type="Proteomes" id="UP000199225"/>
    </source>
</evidence>
<sequence length="133" mass="13894">MILEIIIGFAGGVAVGAGFVAFITVLGLIPRLILMTRMKPPAGETAVVAGALAGVFLSGMSPAVSGLEVALPIIGLSQGVFIGMLAAALTEVLNVFPLLFKRIQVEDYLFALMYALVFGKVAGSLFHWVIFTP</sequence>
<organism evidence="2 3">
    <name type="scientific">Salimicrobium halophilum</name>
    <dbReference type="NCBI Taxonomy" id="86666"/>
    <lineage>
        <taxon>Bacteria</taxon>
        <taxon>Bacillati</taxon>
        <taxon>Bacillota</taxon>
        <taxon>Bacilli</taxon>
        <taxon>Bacillales</taxon>
        <taxon>Bacillaceae</taxon>
        <taxon>Salimicrobium</taxon>
    </lineage>
</organism>
<dbReference type="EMBL" id="FNEV01000001">
    <property type="protein sequence ID" value="SDI97172.1"/>
    <property type="molecule type" value="Genomic_DNA"/>
</dbReference>
<dbReference type="InterPro" id="IPR020144">
    <property type="entry name" value="SpoVAB"/>
</dbReference>
<evidence type="ECO:0000256" key="1">
    <source>
        <dbReference type="SAM" id="Phobius"/>
    </source>
</evidence>
<feature type="transmembrane region" description="Helical" evidence="1">
    <location>
        <begin position="6"/>
        <end position="34"/>
    </location>
</feature>
<dbReference type="AlphaFoldDB" id="A0A1G8PXG0"/>
<feature type="transmembrane region" description="Helical" evidence="1">
    <location>
        <begin position="46"/>
        <end position="64"/>
    </location>
</feature>
<evidence type="ECO:0000313" key="2">
    <source>
        <dbReference type="EMBL" id="SDI97172.1"/>
    </source>
</evidence>
<feature type="transmembrane region" description="Helical" evidence="1">
    <location>
        <begin position="70"/>
        <end position="96"/>
    </location>
</feature>
<keyword evidence="3" id="KW-1185">Reference proteome</keyword>
<keyword evidence="1" id="KW-0472">Membrane</keyword>
<proteinExistence type="predicted"/>
<dbReference type="STRING" id="86666.SAMN04490247_0265"/>
<feature type="transmembrane region" description="Helical" evidence="1">
    <location>
        <begin position="108"/>
        <end position="130"/>
    </location>
</feature>
<keyword evidence="1" id="KW-0812">Transmembrane</keyword>
<name>A0A1G8PXG0_9BACI</name>
<protein>
    <submittedName>
        <fullName evidence="2">Stage V sporulation protein AB</fullName>
    </submittedName>
</protein>
<dbReference type="RefSeq" id="WP_093191115.1">
    <property type="nucleotide sequence ID" value="NZ_FNEV01000001.1"/>
</dbReference>
<dbReference type="Pfam" id="PF13782">
    <property type="entry name" value="SpoVAB"/>
    <property type="match status" value="1"/>
</dbReference>
<reference evidence="3" key="1">
    <citation type="submission" date="2016-10" db="EMBL/GenBank/DDBJ databases">
        <authorList>
            <person name="Varghese N."/>
            <person name="Submissions S."/>
        </authorList>
    </citation>
    <scope>NUCLEOTIDE SEQUENCE [LARGE SCALE GENOMIC DNA]</scope>
    <source>
        <strain evidence="3">DSM 4771</strain>
    </source>
</reference>
<dbReference type="Proteomes" id="UP000199225">
    <property type="component" value="Unassembled WGS sequence"/>
</dbReference>